<accession>F8ETQ6</accession>
<dbReference type="Proteomes" id="UP000000491">
    <property type="component" value="Chromosome"/>
</dbReference>
<evidence type="ECO:0000256" key="1">
    <source>
        <dbReference type="SAM" id="Phobius"/>
    </source>
</evidence>
<dbReference type="STRING" id="579138.Zymop_0162"/>
<dbReference type="HOGENOM" id="CLU_933684_0_0_5"/>
<proteinExistence type="predicted"/>
<gene>
    <name evidence="2" type="ordered locus">Zymop_0162</name>
</gene>
<dbReference type="RefSeq" id="WP_013933466.1">
    <property type="nucleotide sequence ID" value="NC_015709.1"/>
</dbReference>
<dbReference type="PATRIC" id="fig|579138.3.peg.177"/>
<feature type="transmembrane region" description="Helical" evidence="1">
    <location>
        <begin position="31"/>
        <end position="51"/>
    </location>
</feature>
<feature type="transmembrane region" description="Helical" evidence="1">
    <location>
        <begin position="259"/>
        <end position="277"/>
    </location>
</feature>
<feature type="transmembrane region" description="Helical" evidence="1">
    <location>
        <begin position="176"/>
        <end position="199"/>
    </location>
</feature>
<feature type="transmembrane region" description="Helical" evidence="1">
    <location>
        <begin position="63"/>
        <end position="81"/>
    </location>
</feature>
<name>F8ETQ6_ZYMMT</name>
<feature type="transmembrane region" description="Helical" evidence="1">
    <location>
        <begin position="120"/>
        <end position="139"/>
    </location>
</feature>
<protein>
    <recommendedName>
        <fullName evidence="4">EamA domain-containing protein</fullName>
    </recommendedName>
</protein>
<reference evidence="2 3" key="1">
    <citation type="journal article" date="2011" name="J. Bacteriol.">
        <title>Genome sequence of the ethanol-producing Zymomonas mobilis subsp. pomaceae lectotype strain ATCC 29192.</title>
        <authorList>
            <person name="Kouvelis V.N."/>
            <person name="Davenport K.W."/>
            <person name="Brettin T.S."/>
            <person name="Bruce D."/>
            <person name="Detter C."/>
            <person name="Han C.S."/>
            <person name="Nolan M."/>
            <person name="Tapia R."/>
            <person name="Damoulaki A."/>
            <person name="Kyrpides N.C."/>
            <person name="Typas M.A."/>
            <person name="Pappas K.M."/>
        </authorList>
    </citation>
    <scope>NUCLEOTIDE SEQUENCE [LARGE SCALE GENOMIC DNA]</scope>
    <source>
        <strain evidence="3">ATCC 29192 / DSM 22645 / JCM 10191 / CCUG 17912 / NBRC 13757 / NCIMB 11200 / NRRL B-4491 / Barker I</strain>
    </source>
</reference>
<feature type="transmembrane region" description="Helical" evidence="1">
    <location>
        <begin position="87"/>
        <end position="108"/>
    </location>
</feature>
<dbReference type="AlphaFoldDB" id="F8ETQ6"/>
<keyword evidence="1" id="KW-0472">Membrane</keyword>
<keyword evidence="1" id="KW-0812">Transmembrane</keyword>
<evidence type="ECO:0000313" key="2">
    <source>
        <dbReference type="EMBL" id="AEI37066.1"/>
    </source>
</evidence>
<evidence type="ECO:0008006" key="4">
    <source>
        <dbReference type="Google" id="ProtNLM"/>
    </source>
</evidence>
<feature type="transmembrane region" description="Helical" evidence="1">
    <location>
        <begin position="205"/>
        <end position="225"/>
    </location>
</feature>
<sequence>MRRFSSFGIAILAMLMISITSFFMGQTLLQMGFASVLVISQGLAACILIGIQGRPPSLTSKEWIYGGLVGLLQSSAFYLEISGLMRIGPHQTAAIMASMIVIVVFLSLKRQFYEAQNFRLLAAASIAFFALVFLAQPILPWSFDFGQILVFVAAISYAVFLFLNGHALKRLGLNPLSLAIISLLTQTLLATPAAFYFYHGITFNLISFIELLILAVFIAITQFAFNKAQQALPVFSMALILCLEPLVSALYLLITQKSLPRFCIPAALLLLLAFMLAKPWRDYFDQEIVSLSERKF</sequence>
<feature type="transmembrane region" description="Helical" evidence="1">
    <location>
        <begin position="145"/>
        <end position="164"/>
    </location>
</feature>
<dbReference type="EMBL" id="CP002865">
    <property type="protein sequence ID" value="AEI37066.1"/>
    <property type="molecule type" value="Genomic_DNA"/>
</dbReference>
<feature type="transmembrane region" description="Helical" evidence="1">
    <location>
        <begin position="232"/>
        <end position="253"/>
    </location>
</feature>
<organism evidence="2 3">
    <name type="scientific">Zymomonas mobilis subsp. pomaceae (strain ATCC 29192 / DSM 22645 / JCM 10191 / CCUG 17912 / NBRC 13757 / NCIMB 11200 / NRRL B-4491 / Barker I)</name>
    <dbReference type="NCBI Taxonomy" id="579138"/>
    <lineage>
        <taxon>Bacteria</taxon>
        <taxon>Pseudomonadati</taxon>
        <taxon>Pseudomonadota</taxon>
        <taxon>Alphaproteobacteria</taxon>
        <taxon>Sphingomonadales</taxon>
        <taxon>Zymomonadaceae</taxon>
        <taxon>Zymomonas</taxon>
    </lineage>
</organism>
<evidence type="ECO:0000313" key="3">
    <source>
        <dbReference type="Proteomes" id="UP000000491"/>
    </source>
</evidence>
<keyword evidence="1" id="KW-1133">Transmembrane helix</keyword>
<dbReference type="KEGG" id="zmp:Zymop_0162"/>
<feature type="transmembrane region" description="Helical" evidence="1">
    <location>
        <begin position="7"/>
        <end position="25"/>
    </location>
</feature>